<comment type="caution">
    <text evidence="3">The sequence shown here is derived from an EMBL/GenBank/DDBJ whole genome shotgun (WGS) entry which is preliminary data.</text>
</comment>
<sequence length="131" mass="14785">MVPKYFLLIAALLWTGIVAYFCLVQSSDLPTVNIPNLDKCIHAFFHFVFTFLWFLFFYKQLKSDSIFRPLLISFLFSFVFGAGIEILQGIITTTRSADVLDAVANLVGAAMSVFTVVICYKNNVLNIVLKN</sequence>
<evidence type="ECO:0000313" key="3">
    <source>
        <dbReference type="EMBL" id="REH00206.1"/>
    </source>
</evidence>
<dbReference type="EMBL" id="QUNI01000003">
    <property type="protein sequence ID" value="REH00206.1"/>
    <property type="molecule type" value="Genomic_DNA"/>
</dbReference>
<keyword evidence="4" id="KW-1185">Reference proteome</keyword>
<keyword evidence="1" id="KW-1133">Transmembrane helix</keyword>
<proteinExistence type="predicted"/>
<feature type="domain" description="VanZ-like" evidence="2">
    <location>
        <begin position="37"/>
        <end position="118"/>
    </location>
</feature>
<dbReference type="InterPro" id="IPR006976">
    <property type="entry name" value="VanZ-like"/>
</dbReference>
<accession>A0A3E0EQ23</accession>
<dbReference type="PANTHER" id="PTHR28008">
    <property type="entry name" value="DOMAIN PROTEIN, PUTATIVE (AFU_ORTHOLOGUE AFUA_3G10980)-RELATED"/>
    <property type="match status" value="1"/>
</dbReference>
<dbReference type="NCBIfam" id="NF037970">
    <property type="entry name" value="vanZ_1"/>
    <property type="match status" value="1"/>
</dbReference>
<keyword evidence="1" id="KW-0812">Transmembrane</keyword>
<evidence type="ECO:0000256" key="1">
    <source>
        <dbReference type="SAM" id="Phobius"/>
    </source>
</evidence>
<dbReference type="AlphaFoldDB" id="A0A3E0EQ23"/>
<evidence type="ECO:0000259" key="2">
    <source>
        <dbReference type="Pfam" id="PF04892"/>
    </source>
</evidence>
<feature type="transmembrane region" description="Helical" evidence="1">
    <location>
        <begin position="103"/>
        <end position="120"/>
    </location>
</feature>
<dbReference type="Pfam" id="PF04892">
    <property type="entry name" value="VanZ"/>
    <property type="match status" value="1"/>
</dbReference>
<reference evidence="3 4" key="1">
    <citation type="submission" date="2018-08" db="EMBL/GenBank/DDBJ databases">
        <title>Genomic Encyclopedia of Archaeal and Bacterial Type Strains, Phase II (KMG-II): from individual species to whole genera.</title>
        <authorList>
            <person name="Goeker M."/>
        </authorList>
    </citation>
    <scope>NUCLEOTIDE SEQUENCE [LARGE SCALE GENOMIC DNA]</scope>
    <source>
        <strain evidence="3 4">DSM 100880</strain>
    </source>
</reference>
<feature type="transmembrane region" description="Helical" evidence="1">
    <location>
        <begin position="42"/>
        <end position="58"/>
    </location>
</feature>
<evidence type="ECO:0000313" key="4">
    <source>
        <dbReference type="Proteomes" id="UP000257136"/>
    </source>
</evidence>
<dbReference type="Proteomes" id="UP000257136">
    <property type="component" value="Unassembled WGS sequence"/>
</dbReference>
<protein>
    <submittedName>
        <fullName evidence="3">VanZ like protein</fullName>
    </submittedName>
</protein>
<feature type="transmembrane region" description="Helical" evidence="1">
    <location>
        <begin position="70"/>
        <end position="91"/>
    </location>
</feature>
<dbReference type="PANTHER" id="PTHR28008:SF1">
    <property type="entry name" value="DOMAIN PROTEIN, PUTATIVE (AFU_ORTHOLOGUE AFUA_3G10980)-RELATED"/>
    <property type="match status" value="1"/>
</dbReference>
<name>A0A3E0EQ23_9FLAO</name>
<keyword evidence="1" id="KW-0472">Membrane</keyword>
<organism evidence="3 4">
    <name type="scientific">Flavobacterium aquicola</name>
    <dbReference type="NCBI Taxonomy" id="1682742"/>
    <lineage>
        <taxon>Bacteria</taxon>
        <taxon>Pseudomonadati</taxon>
        <taxon>Bacteroidota</taxon>
        <taxon>Flavobacteriia</taxon>
        <taxon>Flavobacteriales</taxon>
        <taxon>Flavobacteriaceae</taxon>
        <taxon>Flavobacterium</taxon>
    </lineage>
</organism>
<gene>
    <name evidence="3" type="ORF">C8P67_103182</name>
</gene>